<keyword evidence="3" id="KW-0238">DNA-binding</keyword>
<dbReference type="SUPFAM" id="SSF57701">
    <property type="entry name" value="Zn2/Cys6 DNA-binding domain"/>
    <property type="match status" value="1"/>
</dbReference>
<dbReference type="Pfam" id="PF00172">
    <property type="entry name" value="Zn_clus"/>
    <property type="match status" value="1"/>
</dbReference>
<dbReference type="InterPro" id="IPR001138">
    <property type="entry name" value="Zn2Cys6_DnaBD"/>
</dbReference>
<dbReference type="InterPro" id="IPR050797">
    <property type="entry name" value="Carb_Metab_Trans_Reg"/>
</dbReference>
<reference evidence="7" key="1">
    <citation type="submission" date="2022-12" db="EMBL/GenBank/DDBJ databases">
        <authorList>
            <person name="Petersen C."/>
        </authorList>
    </citation>
    <scope>NUCLEOTIDE SEQUENCE</scope>
    <source>
        <strain evidence="7">IBT 29677</strain>
    </source>
</reference>
<evidence type="ECO:0000256" key="3">
    <source>
        <dbReference type="ARBA" id="ARBA00023125"/>
    </source>
</evidence>
<dbReference type="CDD" id="cd00067">
    <property type="entry name" value="GAL4"/>
    <property type="match status" value="1"/>
</dbReference>
<dbReference type="CDD" id="cd12148">
    <property type="entry name" value="fungal_TF_MHR"/>
    <property type="match status" value="1"/>
</dbReference>
<dbReference type="AlphaFoldDB" id="A0A9W9VMH0"/>
<keyword evidence="2" id="KW-0805">Transcription regulation</keyword>
<keyword evidence="4" id="KW-0804">Transcription</keyword>
<dbReference type="RefSeq" id="XP_056483637.1">
    <property type="nucleotide sequence ID" value="XM_056633017.1"/>
</dbReference>
<keyword evidence="1" id="KW-0479">Metal-binding</keyword>
<dbReference type="PANTHER" id="PTHR31668:SF26">
    <property type="entry name" value="GLUCOSE TRANSPORT TRANSCRIPTION REGULATOR RGT1-RELATED"/>
    <property type="match status" value="1"/>
</dbReference>
<dbReference type="Gene3D" id="4.10.240.10">
    <property type="entry name" value="Zn(2)-C6 fungal-type DNA-binding domain"/>
    <property type="match status" value="1"/>
</dbReference>
<dbReference type="EMBL" id="JAPZBU010000009">
    <property type="protein sequence ID" value="KAJ5385839.1"/>
    <property type="molecule type" value="Genomic_DNA"/>
</dbReference>
<dbReference type="InterPro" id="IPR036864">
    <property type="entry name" value="Zn2-C6_fun-type_DNA-bd_sf"/>
</dbReference>
<dbReference type="GeneID" id="81371997"/>
<evidence type="ECO:0000313" key="7">
    <source>
        <dbReference type="EMBL" id="KAJ5385839.1"/>
    </source>
</evidence>
<sequence length="574" mass="64734">MSPLRRLAATRACDPCQRRKVKCDTLEICANCRTSGLACHYTTVPKKRGPKRVQKSSLERPNATPALDNNVLDSLWVNPMPTGNTVVSHPGDLGNMTSPTLVGMEQTSASLSAQAIRDRLLDLMSFVSASLVPFDIVDRCIYLYMQYTFPTAPIVHEPTLREYAATFFSGANTRLFAALTTGEEVAHMRAFALLSGLCASVASVIPNSLLPYRHLIAKPCLDASRGMLKVFEDYDVENPDSSSIVTRIFHTTASQNITGKTRLTYHILGQAALLITNMRLYREDALQSHDPLECQLLRHIYWQIYAADQASLCIRSRPFHLHELLYNEEATICTPGRKPIISQFDTTAAWSDVMFEERMLFSFHLIPRLWSTAAALLLDMRKCKAQVNDAEKSRLSKAYMEFLGIMDNLPYWLQASHVIFSRNDGDGAQFQKTAFWVQRCTIQVSFQCLRLLILQQCLDSELCDIMGLNNQPITFQMTKVGIIQDFVQTLDDIPFVFLLVKGEPTVERIRLVGSMLLEVLDQVEDGHIRVRANHLFTRLLDILSRLDSKSSDVLVEMRELGEKTAESRREEALG</sequence>
<organism evidence="7 8">
    <name type="scientific">Penicillium cosmopolitanum</name>
    <dbReference type="NCBI Taxonomy" id="1131564"/>
    <lineage>
        <taxon>Eukaryota</taxon>
        <taxon>Fungi</taxon>
        <taxon>Dikarya</taxon>
        <taxon>Ascomycota</taxon>
        <taxon>Pezizomycotina</taxon>
        <taxon>Eurotiomycetes</taxon>
        <taxon>Eurotiomycetidae</taxon>
        <taxon>Eurotiales</taxon>
        <taxon>Aspergillaceae</taxon>
        <taxon>Penicillium</taxon>
    </lineage>
</organism>
<keyword evidence="5" id="KW-0539">Nucleus</keyword>
<dbReference type="OrthoDB" id="2283488at2759"/>
<feature type="domain" description="Zn(2)-C6 fungal-type" evidence="6">
    <location>
        <begin position="12"/>
        <end position="41"/>
    </location>
</feature>
<dbReference type="GO" id="GO:0008270">
    <property type="term" value="F:zinc ion binding"/>
    <property type="evidence" value="ECO:0007669"/>
    <property type="project" value="InterPro"/>
</dbReference>
<evidence type="ECO:0000259" key="6">
    <source>
        <dbReference type="PROSITE" id="PS50048"/>
    </source>
</evidence>
<evidence type="ECO:0000313" key="8">
    <source>
        <dbReference type="Proteomes" id="UP001147747"/>
    </source>
</evidence>
<dbReference type="SMART" id="SM00066">
    <property type="entry name" value="GAL4"/>
    <property type="match status" value="1"/>
</dbReference>
<name>A0A9W9VMH0_9EURO</name>
<dbReference type="PROSITE" id="PS50048">
    <property type="entry name" value="ZN2_CY6_FUNGAL_2"/>
    <property type="match status" value="1"/>
</dbReference>
<dbReference type="GO" id="GO:0000981">
    <property type="term" value="F:DNA-binding transcription factor activity, RNA polymerase II-specific"/>
    <property type="evidence" value="ECO:0007669"/>
    <property type="project" value="InterPro"/>
</dbReference>
<keyword evidence="8" id="KW-1185">Reference proteome</keyword>
<reference evidence="7" key="2">
    <citation type="journal article" date="2023" name="IMA Fungus">
        <title>Comparative genomic study of the Penicillium genus elucidates a diverse pangenome and 15 lateral gene transfer events.</title>
        <authorList>
            <person name="Petersen C."/>
            <person name="Sorensen T."/>
            <person name="Nielsen M.R."/>
            <person name="Sondergaard T.E."/>
            <person name="Sorensen J.L."/>
            <person name="Fitzpatrick D.A."/>
            <person name="Frisvad J.C."/>
            <person name="Nielsen K.L."/>
        </authorList>
    </citation>
    <scope>NUCLEOTIDE SEQUENCE</scope>
    <source>
        <strain evidence="7">IBT 29677</strain>
    </source>
</reference>
<proteinExistence type="predicted"/>
<accession>A0A9W9VMH0</accession>
<evidence type="ECO:0000256" key="5">
    <source>
        <dbReference type="ARBA" id="ARBA00023242"/>
    </source>
</evidence>
<evidence type="ECO:0000256" key="4">
    <source>
        <dbReference type="ARBA" id="ARBA00023163"/>
    </source>
</evidence>
<evidence type="ECO:0000256" key="1">
    <source>
        <dbReference type="ARBA" id="ARBA00022723"/>
    </source>
</evidence>
<dbReference type="Proteomes" id="UP001147747">
    <property type="component" value="Unassembled WGS sequence"/>
</dbReference>
<gene>
    <name evidence="7" type="ORF">N7509_008380</name>
</gene>
<comment type="caution">
    <text evidence="7">The sequence shown here is derived from an EMBL/GenBank/DDBJ whole genome shotgun (WGS) entry which is preliminary data.</text>
</comment>
<dbReference type="GO" id="GO:0003677">
    <property type="term" value="F:DNA binding"/>
    <property type="evidence" value="ECO:0007669"/>
    <property type="project" value="UniProtKB-KW"/>
</dbReference>
<dbReference type="PANTHER" id="PTHR31668">
    <property type="entry name" value="GLUCOSE TRANSPORT TRANSCRIPTION REGULATOR RGT1-RELATED-RELATED"/>
    <property type="match status" value="1"/>
</dbReference>
<protein>
    <recommendedName>
        <fullName evidence="6">Zn(2)-C6 fungal-type domain-containing protein</fullName>
    </recommendedName>
</protein>
<evidence type="ECO:0000256" key="2">
    <source>
        <dbReference type="ARBA" id="ARBA00023015"/>
    </source>
</evidence>